<evidence type="ECO:0000313" key="5">
    <source>
        <dbReference type="Proteomes" id="UP000078561"/>
    </source>
</evidence>
<feature type="domain" description="Vacuolar protein sorting-associated protein 8 central" evidence="2">
    <location>
        <begin position="183"/>
        <end position="396"/>
    </location>
</feature>
<gene>
    <name evidence="4" type="primary">ABSGL_01322.1 scaffold 1223</name>
</gene>
<keyword evidence="5" id="KW-1185">Reference proteome</keyword>
<organism evidence="4">
    <name type="scientific">Absidia glauca</name>
    <name type="common">Pin mould</name>
    <dbReference type="NCBI Taxonomy" id="4829"/>
    <lineage>
        <taxon>Eukaryota</taxon>
        <taxon>Fungi</taxon>
        <taxon>Fungi incertae sedis</taxon>
        <taxon>Mucoromycota</taxon>
        <taxon>Mucoromycotina</taxon>
        <taxon>Mucoromycetes</taxon>
        <taxon>Mucorales</taxon>
        <taxon>Cunninghamellaceae</taxon>
        <taxon>Absidia</taxon>
    </lineage>
</organism>
<dbReference type="EMBL" id="LT550481">
    <property type="protein sequence ID" value="SAL95981.1"/>
    <property type="molecule type" value="Genomic_DNA"/>
</dbReference>
<protein>
    <submittedName>
        <fullName evidence="4">Uncharacterized protein</fullName>
    </submittedName>
</protein>
<dbReference type="GO" id="GO:0005770">
    <property type="term" value="C:late endosome"/>
    <property type="evidence" value="ECO:0007669"/>
    <property type="project" value="TreeGrafter"/>
</dbReference>
<feature type="region of interest" description="Disordered" evidence="1">
    <location>
        <begin position="465"/>
        <end position="501"/>
    </location>
</feature>
<feature type="compositionally biased region" description="Acidic residues" evidence="1">
    <location>
        <begin position="744"/>
        <end position="756"/>
    </location>
</feature>
<feature type="compositionally biased region" description="Polar residues" evidence="1">
    <location>
        <begin position="641"/>
        <end position="652"/>
    </location>
</feature>
<dbReference type="InterPro" id="IPR025941">
    <property type="entry name" value="Vps8_central_dom"/>
</dbReference>
<dbReference type="STRING" id="4829.A0A168L3G3"/>
<evidence type="ECO:0000259" key="2">
    <source>
        <dbReference type="Pfam" id="PF12816"/>
    </source>
</evidence>
<feature type="compositionally biased region" description="Low complexity" evidence="1">
    <location>
        <begin position="468"/>
        <end position="501"/>
    </location>
</feature>
<dbReference type="SUPFAM" id="SSF57850">
    <property type="entry name" value="RING/U-box"/>
    <property type="match status" value="1"/>
</dbReference>
<evidence type="ECO:0000259" key="3">
    <source>
        <dbReference type="Pfam" id="PF25066"/>
    </source>
</evidence>
<proteinExistence type="predicted"/>
<dbReference type="PANTHER" id="PTHR12616">
    <property type="entry name" value="VACUOLAR PROTEIN SORTING VPS41"/>
    <property type="match status" value="1"/>
</dbReference>
<evidence type="ECO:0000313" key="4">
    <source>
        <dbReference type="EMBL" id="SAL95981.1"/>
    </source>
</evidence>
<dbReference type="Pfam" id="PF12816">
    <property type="entry name" value="TPR_Vps8"/>
    <property type="match status" value="1"/>
</dbReference>
<sequence>MGAATNTATTTTTKIVEMAYYHSLKGYKGKLFLLGLDRIYVGTLLSWADRILALVRAGDFLDAIQLCTAFYNGKWTQTVVGLPASEPQRKQLVGEKLMELLVASLNYAFSPTRRSMLLEEQQTNAESLMQLPDRVESPTTTAAVLYQDLAKCCVDACLSMGDTVFLFETAYEQFADHGVQGFFLQVLESYIVTDQLRDLPPAVMKDLVAHYSSAPSRLAALERIIWHVQPQCLDIDQIVGVCQREGLYEAMMYVWNKSMDDFVSPLVEMLKVIRQCLKNEGESMDGGGGGGGDPTTVIQQQQRLQAEKVFDYLKMVLQGRTFPEGTMMRTSRGNEARSAVYSFVFSGRCVVWPRVGGKLILTVDENEAMAEPTYPYLRLLLRFNTKRFLDALESAFEDPWLNGGDDILTSTFEEDVLQGKVISRQIIVNTLLDVMGSSGMNNNTNSTNNNAHLLAMPRLNPSFSASTVHSGVNGNNVKGSGTSSETTSSYYDGGSSGDSNSQNAAAAAAAAQNNHLLQLYIFIASNLHKYTTFILLPLTTKQKILLQLTVNDMAGYYYYNPKQPQQQPHHHHHHRRYTNDDSTKEERQRAVQQLLTVYTPNNEEAMTSLYEEAKFWNVLEGVYKRDKRYGKLVETYLKDTTPPSTRAHSSPASDGRHGNDDDDDDNLDDEEAITLARQHRVFNCVDKLLDASSPLTDHQRQEVKRVVLIRISQFVDMDGQRTADLIQKYFGADHHDILRRLDEDEEFDDDDNDDGLLENGGYHDGNGDHQGGKDESRFPVTFARVADKRIFSYLRGLLEPQPSSSSSSIAAVRGMERSMFSNEYNNTNGVILEEEDEQEQENDDDDDEYVILNAGDDDTKNNIHSPTSTPVIRRTNIDIKLQERYIDLMCRFDPSGVYDYLNTKLFDCDHHQQPRQRHQRQKEDDDDDAIKPSDVIPDQHHQQYTMDGFEHVNFDTLLKSCDRYGVMDAAVWIMEKMGNIQGALEKMLDVGKEKIQMILLIIKQQQQQPWMFEDQSKISNGLIGLSGVLRVGIRLCENSSTYHSNNNNNNNDDDDEIESLWFRLLDVYVEASMEIHSALKKQQCDKVGVQQHVITSFKSFVQSILTSLLLSTSPQVSLPRLLLRLIDSQTKGETTFADFRDIFLSMLDTYKYEGQLLALTNRLFDRDLFLGVQDMVRRRGKGWRPQTMACASCGIGILDLSLMQPRLWEEEEQEKAEQVMVFHCGHVFHHHCLDHLDKCTLCSTDKGKSKAITS</sequence>
<name>A0A168L3G3_ABSGL</name>
<dbReference type="InParanoid" id="A0A168L3G3"/>
<evidence type="ECO:0000256" key="1">
    <source>
        <dbReference type="SAM" id="MobiDB-lite"/>
    </source>
</evidence>
<accession>A0A168L3G3</accession>
<feature type="region of interest" description="Disordered" evidence="1">
    <location>
        <begin position="911"/>
        <end position="935"/>
    </location>
</feature>
<feature type="region of interest" description="Disordered" evidence="1">
    <location>
        <begin position="639"/>
        <end position="667"/>
    </location>
</feature>
<feature type="region of interest" description="Disordered" evidence="1">
    <location>
        <begin position="561"/>
        <end position="589"/>
    </location>
</feature>
<dbReference type="OrthoDB" id="289913at2759"/>
<dbReference type="InterPro" id="IPR059070">
    <property type="entry name" value="TPR_VPS8_2"/>
</dbReference>
<feature type="compositionally biased region" description="Basic and acidic residues" evidence="1">
    <location>
        <begin position="577"/>
        <end position="589"/>
    </location>
</feature>
<dbReference type="GO" id="GO:0030897">
    <property type="term" value="C:HOPS complex"/>
    <property type="evidence" value="ECO:0007669"/>
    <property type="project" value="TreeGrafter"/>
</dbReference>
<dbReference type="GO" id="GO:0034058">
    <property type="term" value="P:endosomal vesicle fusion"/>
    <property type="evidence" value="ECO:0007669"/>
    <property type="project" value="TreeGrafter"/>
</dbReference>
<dbReference type="PANTHER" id="PTHR12616:SF8">
    <property type="entry name" value="VACUOLAR PROTEIN SORTING-ASSOCIATED PROTEIN 8 HOMOLOG"/>
    <property type="match status" value="1"/>
</dbReference>
<dbReference type="Pfam" id="PF25066">
    <property type="entry name" value="TPR_VPS8_2"/>
    <property type="match status" value="1"/>
</dbReference>
<dbReference type="InterPro" id="IPR045111">
    <property type="entry name" value="Vps41/Vps8"/>
</dbReference>
<dbReference type="Proteomes" id="UP000078561">
    <property type="component" value="Unassembled WGS sequence"/>
</dbReference>
<feature type="compositionally biased region" description="Basic and acidic residues" evidence="1">
    <location>
        <begin position="765"/>
        <end position="775"/>
    </location>
</feature>
<feature type="region of interest" description="Disordered" evidence="1">
    <location>
        <begin position="744"/>
        <end position="775"/>
    </location>
</feature>
<reference evidence="4" key="1">
    <citation type="submission" date="2016-04" db="EMBL/GenBank/DDBJ databases">
        <authorList>
            <person name="Evans L.H."/>
            <person name="Alamgir A."/>
            <person name="Owens N."/>
            <person name="Weber N.D."/>
            <person name="Virtaneva K."/>
            <person name="Barbian K."/>
            <person name="Babar A."/>
            <person name="Rosenke K."/>
        </authorList>
    </citation>
    <scope>NUCLEOTIDE SEQUENCE [LARGE SCALE GENOMIC DNA]</scope>
    <source>
        <strain evidence="4">CBS 101.48</strain>
    </source>
</reference>
<dbReference type="OMA" id="CITERFI"/>
<dbReference type="GO" id="GO:0006623">
    <property type="term" value="P:protein targeting to vacuole"/>
    <property type="evidence" value="ECO:0007669"/>
    <property type="project" value="InterPro"/>
</dbReference>
<feature type="domain" description="VPS8-like TPR-like repeats" evidence="3">
    <location>
        <begin position="1015"/>
        <end position="1179"/>
    </location>
</feature>
<dbReference type="AlphaFoldDB" id="A0A168L3G3"/>